<dbReference type="SUPFAM" id="SSF46689">
    <property type="entry name" value="Homeodomain-like"/>
    <property type="match status" value="1"/>
</dbReference>
<dbReference type="Gene3D" id="1.10.10.60">
    <property type="entry name" value="Homeodomain-like"/>
    <property type="match status" value="2"/>
</dbReference>
<dbReference type="GO" id="GO:0005634">
    <property type="term" value="C:nucleus"/>
    <property type="evidence" value="ECO:0007669"/>
    <property type="project" value="TreeGrafter"/>
</dbReference>
<reference evidence="3" key="1">
    <citation type="submission" date="2016-03" db="EMBL/GenBank/DDBJ databases">
        <title>Mechanisms controlling the formation of the plant cell surface in tip-growing cells are functionally conserved among land plants.</title>
        <authorList>
            <person name="Honkanen S."/>
            <person name="Jones V.A."/>
            <person name="Morieri G."/>
            <person name="Champion C."/>
            <person name="Hetherington A.J."/>
            <person name="Kelly S."/>
            <person name="Saint-Marcoux D."/>
            <person name="Proust H."/>
            <person name="Prescott H."/>
            <person name="Dolan L."/>
        </authorList>
    </citation>
    <scope>NUCLEOTIDE SEQUENCE [LARGE SCALE GENOMIC DNA]</scope>
    <source>
        <tissue evidence="3">Whole gametophyte</tissue>
    </source>
</reference>
<gene>
    <name evidence="3" type="ORF">AXG93_3017s1210</name>
</gene>
<evidence type="ECO:0000313" key="4">
    <source>
        <dbReference type="Proteomes" id="UP000077202"/>
    </source>
</evidence>
<dbReference type="InterPro" id="IPR004875">
    <property type="entry name" value="DDE_SF_endonuclease_dom"/>
</dbReference>
<protein>
    <recommendedName>
        <fullName evidence="2">HTH CENPB-type domain-containing protein</fullName>
    </recommendedName>
</protein>
<sequence>MSLQGVKHTTMSDKIRIDICKHHIANPKLTQKELVSWLQQKHYVKVSQGTVINTFKWSTELIQLDPEVANQNSKRHRLVKYPMMKDALVAWFHGHQYRINFSGELVCEAAQQMHGKLHPDHDHSFKFFNGWLEAFKKRNNIRSRRRFGERGRAHNSLATRQLEGLKQNKECISVAVCCNDDGSDKLPLWIIGKFANLSFNRLLLQHLDDKIEQPKKIDVFQAIQLAVPAWSTNIKPTTIHNCFRHGKIRSEPTDVIPIDKNELMDQAIVEELESQIFQFRYPNPMDIWNLLNYSAEDEVAYVQDVDDVVNDQLSNAADDGSNANDDSQSIRGSVPPRLKRCFRRFNYFGCNRKQILKTYFRPFNS</sequence>
<keyword evidence="4" id="KW-1185">Reference proteome</keyword>
<dbReference type="PANTHER" id="PTHR19303:SF73">
    <property type="entry name" value="PROTEIN PDC2"/>
    <property type="match status" value="1"/>
</dbReference>
<dbReference type="SMART" id="SM00674">
    <property type="entry name" value="CENPB"/>
    <property type="match status" value="1"/>
</dbReference>
<evidence type="ECO:0000256" key="1">
    <source>
        <dbReference type="ARBA" id="ARBA00023125"/>
    </source>
</evidence>
<comment type="caution">
    <text evidence="3">The sequence shown here is derived from an EMBL/GenBank/DDBJ whole genome shotgun (WGS) entry which is preliminary data.</text>
</comment>
<dbReference type="GO" id="GO:0003677">
    <property type="term" value="F:DNA binding"/>
    <property type="evidence" value="ECO:0007669"/>
    <property type="project" value="UniProtKB-KW"/>
</dbReference>
<name>A0A176WID9_MARPO</name>
<dbReference type="InterPro" id="IPR050863">
    <property type="entry name" value="CenT-Element_Derived"/>
</dbReference>
<organism evidence="3 4">
    <name type="scientific">Marchantia polymorpha subsp. ruderalis</name>
    <dbReference type="NCBI Taxonomy" id="1480154"/>
    <lineage>
        <taxon>Eukaryota</taxon>
        <taxon>Viridiplantae</taxon>
        <taxon>Streptophyta</taxon>
        <taxon>Embryophyta</taxon>
        <taxon>Marchantiophyta</taxon>
        <taxon>Marchantiopsida</taxon>
        <taxon>Marchantiidae</taxon>
        <taxon>Marchantiales</taxon>
        <taxon>Marchantiaceae</taxon>
        <taxon>Marchantia</taxon>
    </lineage>
</organism>
<dbReference type="InterPro" id="IPR006600">
    <property type="entry name" value="HTH_CenpB_DNA-bd_dom"/>
</dbReference>
<keyword evidence="1" id="KW-0238">DNA-binding</keyword>
<dbReference type="PROSITE" id="PS51253">
    <property type="entry name" value="HTH_CENPB"/>
    <property type="match status" value="1"/>
</dbReference>
<accession>A0A176WID9</accession>
<dbReference type="Pfam" id="PF03184">
    <property type="entry name" value="DDE_1"/>
    <property type="match status" value="1"/>
</dbReference>
<dbReference type="EMBL" id="LVLJ01000840">
    <property type="protein sequence ID" value="OAE32351.1"/>
    <property type="molecule type" value="Genomic_DNA"/>
</dbReference>
<evidence type="ECO:0000259" key="2">
    <source>
        <dbReference type="PROSITE" id="PS51253"/>
    </source>
</evidence>
<proteinExistence type="predicted"/>
<dbReference type="Proteomes" id="UP000077202">
    <property type="component" value="Unassembled WGS sequence"/>
</dbReference>
<evidence type="ECO:0000313" key="3">
    <source>
        <dbReference type="EMBL" id="OAE32351.1"/>
    </source>
</evidence>
<dbReference type="InterPro" id="IPR009057">
    <property type="entry name" value="Homeodomain-like_sf"/>
</dbReference>
<dbReference type="AlphaFoldDB" id="A0A176WID9"/>
<dbReference type="Pfam" id="PF03221">
    <property type="entry name" value="HTH_Tnp_Tc5"/>
    <property type="match status" value="1"/>
</dbReference>
<feature type="domain" description="HTH CENPB-type" evidence="2">
    <location>
        <begin position="72"/>
        <end position="145"/>
    </location>
</feature>
<dbReference type="PANTHER" id="PTHR19303">
    <property type="entry name" value="TRANSPOSON"/>
    <property type="match status" value="1"/>
</dbReference>